<comment type="caution">
    <text evidence="2">The sequence shown here is derived from an EMBL/GenBank/DDBJ whole genome shotgun (WGS) entry which is preliminary data.</text>
</comment>
<sequence>MSFQESSRWVLVAVFLVAGQWALSFPVQQQPSALLAQAAKPVVCQDKKGAVTVEEECKPGCEYLVRPSYTKQESVDVLASVSDPTGKLPGTVKYRDGKGTIIMICDGTVGKSLENHTGALQSGTPLQPQGQLLPSGPTATLLPSGQTGQIDSAFSGSGGYTPTPLEYRESVPSDFFGVKPSGSLGAAPNPAVSFDGFLGGNYCLGQFCPVEGEGVQRNSDALPNDGNLNGNTFGNVAEINSSRIPQNVGIENALIADRARLNMSNDLRIYSAAQEWSGFQQSGRLDEPLYVGVDGERTVAQSINAAVRDYAQQDVGYAVAEVTGETAVGEQGVLISYTKDAVLARDPYDGSLLFADAKDQLPVLYTADGQAVPTSNQSGEWLGVMKERIQTPAELREFERAYTGTYSAVFTPADIKVPGLKLDMLPDDVRNTFDSLARWDGNGPESMGASNDVIIRSLDGEEKLRISDDVYRAMQAHENEVYGIDAAAHRIERDTQGKMSLDISSLPHETNVGGLLAPEYALVPLPGELRAWTAGAIETELGKYPPEYWENANKGAIYDYMPRPDMQGVVREGGHATLPGDPKAHIYLNGLNTGAGVAVILNHELAHYNNDKTFVSDEIFGTRVYGPAYGMSYAGSSGYEAITSGKFDIGRPDGFTASYGYRGGVQEDKASIAEAMFTNYSVVQQAMQTDPILAHKVQLLQSGFEKSTNGVMNEAYWQNLRPIDPWYQLPPAVSRPSFLRTLISKLWFR</sequence>
<evidence type="ECO:0000313" key="2">
    <source>
        <dbReference type="EMBL" id="OGG69636.1"/>
    </source>
</evidence>
<reference evidence="2 3" key="1">
    <citation type="journal article" date="2016" name="Nat. Commun.">
        <title>Thousands of microbial genomes shed light on interconnected biogeochemical processes in an aquifer system.</title>
        <authorList>
            <person name="Anantharaman K."/>
            <person name="Brown C.T."/>
            <person name="Hug L.A."/>
            <person name="Sharon I."/>
            <person name="Castelle C.J."/>
            <person name="Probst A.J."/>
            <person name="Thomas B.C."/>
            <person name="Singh A."/>
            <person name="Wilkins M.J."/>
            <person name="Karaoz U."/>
            <person name="Brodie E.L."/>
            <person name="Williams K.H."/>
            <person name="Hubbard S.S."/>
            <person name="Banfield J.F."/>
        </authorList>
    </citation>
    <scope>NUCLEOTIDE SEQUENCE [LARGE SCALE GENOMIC DNA]</scope>
</reference>
<organism evidence="2 3">
    <name type="scientific">Candidatus Kaiserbacteria bacterium RIFCSPHIGHO2_02_FULL_55_25</name>
    <dbReference type="NCBI Taxonomy" id="1798498"/>
    <lineage>
        <taxon>Bacteria</taxon>
        <taxon>Candidatus Kaiseribacteriota</taxon>
    </lineage>
</organism>
<dbReference type="Proteomes" id="UP000176914">
    <property type="component" value="Unassembled WGS sequence"/>
</dbReference>
<protein>
    <submittedName>
        <fullName evidence="2">Uncharacterized protein</fullName>
    </submittedName>
</protein>
<dbReference type="EMBL" id="MFLL01000010">
    <property type="protein sequence ID" value="OGG69636.1"/>
    <property type="molecule type" value="Genomic_DNA"/>
</dbReference>
<feature type="region of interest" description="Disordered" evidence="1">
    <location>
        <begin position="116"/>
        <end position="163"/>
    </location>
</feature>
<evidence type="ECO:0000313" key="3">
    <source>
        <dbReference type="Proteomes" id="UP000176914"/>
    </source>
</evidence>
<gene>
    <name evidence="2" type="ORF">A3C20_03890</name>
</gene>
<evidence type="ECO:0000256" key="1">
    <source>
        <dbReference type="SAM" id="MobiDB-lite"/>
    </source>
</evidence>
<proteinExistence type="predicted"/>
<dbReference type="AlphaFoldDB" id="A0A1F6E7L6"/>
<name>A0A1F6E7L6_9BACT</name>
<feature type="compositionally biased region" description="Polar residues" evidence="1">
    <location>
        <begin position="118"/>
        <end position="155"/>
    </location>
</feature>
<accession>A0A1F6E7L6</accession>